<accession>A0ABU3ZR35</accession>
<dbReference type="Pfam" id="PF14452">
    <property type="entry name" value="Multi_ubiq"/>
    <property type="match status" value="2"/>
</dbReference>
<proteinExistence type="predicted"/>
<protein>
    <submittedName>
        <fullName evidence="2">Multiubiquitin domain-containing protein</fullName>
    </submittedName>
</protein>
<evidence type="ECO:0000313" key="3">
    <source>
        <dbReference type="Proteomes" id="UP001185984"/>
    </source>
</evidence>
<gene>
    <name evidence="2" type="ORF">O0R41_00020</name>
</gene>
<evidence type="ECO:0000259" key="1">
    <source>
        <dbReference type="Pfam" id="PF14452"/>
    </source>
</evidence>
<comment type="caution">
    <text evidence="2">The sequence shown here is derived from an EMBL/GenBank/DDBJ whole genome shotgun (WGS) entry which is preliminary data.</text>
</comment>
<feature type="domain" description="Multi-ubiquitin" evidence="1">
    <location>
        <begin position="149"/>
        <end position="220"/>
    </location>
</feature>
<name>A0ABU3ZR35_9SPHN</name>
<dbReference type="InterPro" id="IPR027802">
    <property type="entry name" value="Multi-ubiquitin_dom"/>
</dbReference>
<organism evidence="2 3">
    <name type="scientific">Sphingobium naphthae</name>
    <dbReference type="NCBI Taxonomy" id="1886786"/>
    <lineage>
        <taxon>Bacteria</taxon>
        <taxon>Pseudomonadati</taxon>
        <taxon>Pseudomonadota</taxon>
        <taxon>Alphaproteobacteria</taxon>
        <taxon>Sphingomonadales</taxon>
        <taxon>Sphingomonadaceae</taxon>
        <taxon>Sphingobium</taxon>
    </lineage>
</organism>
<evidence type="ECO:0000313" key="2">
    <source>
        <dbReference type="EMBL" id="MDV5821989.1"/>
    </source>
</evidence>
<dbReference type="Proteomes" id="UP001185984">
    <property type="component" value="Unassembled WGS sequence"/>
</dbReference>
<dbReference type="EMBL" id="JAPTHD010000001">
    <property type="protein sequence ID" value="MDV5821989.1"/>
    <property type="molecule type" value="Genomic_DNA"/>
</dbReference>
<keyword evidence="3" id="KW-1185">Reference proteome</keyword>
<reference evidence="3" key="1">
    <citation type="journal article" date="2022" name="J Environ Chem Eng">
        <title>Biodegradation of petroleum oil using a constructed nonpathogenic and heavy metal-tolerant bacterial consortium isolated from marine sponges.</title>
        <authorList>
            <person name="Dechsakulwatana C."/>
            <person name="Rungsihiranrut A."/>
            <person name="Muangchinda C."/>
            <person name="Ningthoujam R."/>
            <person name="Klankeo P."/>
            <person name="Pinyakong O."/>
        </authorList>
    </citation>
    <scope>NUCLEOTIDE SEQUENCE [LARGE SCALE GENOMIC DNA]</scope>
    <source>
        <strain evidence="3">MO2-4</strain>
    </source>
</reference>
<dbReference type="RefSeq" id="WP_228168177.1">
    <property type="nucleotide sequence ID" value="NZ_JAPTHD010000001.1"/>
</dbReference>
<sequence length="222" mass="24196">MKDQNNSIRIVIDGHDFVMGQVALTGRDILAAVEAHPDASDVLIRIDEGRARLLAPNEQVVPADGQAHFRVHRKGTLRYLKVDDRSWEWGTSAIGEHDIREIAGISEDVVLHIVGGDPLRTGGLVDLTVDWVPAVISKPDTSRALTVPVVVNGRPQHLPKAEVSFEDLVALAYPDRPPTLSEMFTVTYRHGPAERPEGSLAPTQTMRSISGASYNVTATDKS</sequence>
<feature type="domain" description="Multi-ubiquitin" evidence="1">
    <location>
        <begin position="9"/>
        <end position="69"/>
    </location>
</feature>